<proteinExistence type="inferred from homology"/>
<keyword evidence="1" id="KW-0145">Chemotaxis</keyword>
<dbReference type="Proteomes" id="UP000756530">
    <property type="component" value="Unassembled WGS sequence"/>
</dbReference>
<keyword evidence="5" id="KW-1133">Transmembrane helix</keyword>
<dbReference type="PANTHER" id="PTHR43531:SF11">
    <property type="entry name" value="METHYL-ACCEPTING CHEMOTAXIS PROTEIN 3"/>
    <property type="match status" value="1"/>
</dbReference>
<dbReference type="CDD" id="cd18774">
    <property type="entry name" value="PDC2_HK_sensor"/>
    <property type="match status" value="1"/>
</dbReference>
<evidence type="ECO:0000313" key="8">
    <source>
        <dbReference type="EMBL" id="MBV7378774.1"/>
    </source>
</evidence>
<dbReference type="InterPro" id="IPR004089">
    <property type="entry name" value="MCPsignal_dom"/>
</dbReference>
<keyword evidence="5" id="KW-0472">Membrane</keyword>
<evidence type="ECO:0000259" key="7">
    <source>
        <dbReference type="PROSITE" id="PS50885"/>
    </source>
</evidence>
<feature type="transmembrane region" description="Helical" evidence="5">
    <location>
        <begin position="345"/>
        <end position="368"/>
    </location>
</feature>
<feature type="region of interest" description="Disordered" evidence="4">
    <location>
        <begin position="423"/>
        <end position="448"/>
    </location>
</feature>
<accession>A0ABS6T0L4</accession>
<keyword evidence="5" id="KW-0812">Transmembrane</keyword>
<dbReference type="RefSeq" id="WP_218391952.1">
    <property type="nucleotide sequence ID" value="NZ_JAHUZE010000002.1"/>
</dbReference>
<feature type="transmembrane region" description="Helical" evidence="5">
    <location>
        <begin position="20"/>
        <end position="42"/>
    </location>
</feature>
<evidence type="ECO:0000313" key="9">
    <source>
        <dbReference type="Proteomes" id="UP000756530"/>
    </source>
</evidence>
<evidence type="ECO:0000259" key="6">
    <source>
        <dbReference type="PROSITE" id="PS50111"/>
    </source>
</evidence>
<keyword evidence="9" id="KW-1185">Reference proteome</keyword>
<dbReference type="PANTHER" id="PTHR43531">
    <property type="entry name" value="PROTEIN ICFG"/>
    <property type="match status" value="1"/>
</dbReference>
<feature type="domain" description="Methyl-accepting transducer" evidence="6">
    <location>
        <begin position="541"/>
        <end position="770"/>
    </location>
</feature>
<keyword evidence="3" id="KW-0807">Transducer</keyword>
<reference evidence="8 9" key="1">
    <citation type="submission" date="2021-05" db="EMBL/GenBank/DDBJ databases">
        <title>Culturable bacteria isolated from Daya Bay.</title>
        <authorList>
            <person name="Zheng W."/>
            <person name="Yu S."/>
            <person name="Huang Y."/>
        </authorList>
    </citation>
    <scope>NUCLEOTIDE SEQUENCE [LARGE SCALE GENOMIC DNA]</scope>
    <source>
        <strain evidence="8 9">DP4N28-5</strain>
    </source>
</reference>
<dbReference type="PROSITE" id="PS50111">
    <property type="entry name" value="CHEMOTAXIS_TRANSDUC_2"/>
    <property type="match status" value="1"/>
</dbReference>
<comment type="caution">
    <text evidence="8">The sequence shown here is derived from an EMBL/GenBank/DDBJ whole genome shotgun (WGS) entry which is preliminary data.</text>
</comment>
<protein>
    <submittedName>
        <fullName evidence="8">HAMP domain-containing protein</fullName>
    </submittedName>
</protein>
<evidence type="ECO:0000256" key="3">
    <source>
        <dbReference type="PROSITE-ProRule" id="PRU00284"/>
    </source>
</evidence>
<name>A0ABS6T0L4_9RHOB</name>
<comment type="similarity">
    <text evidence="2">Belongs to the methyl-accepting chemotaxis (MCP) protein family.</text>
</comment>
<dbReference type="SMART" id="SM00283">
    <property type="entry name" value="MA"/>
    <property type="match status" value="1"/>
</dbReference>
<evidence type="ECO:0000256" key="5">
    <source>
        <dbReference type="SAM" id="Phobius"/>
    </source>
</evidence>
<dbReference type="InterPro" id="IPR003660">
    <property type="entry name" value="HAMP_dom"/>
</dbReference>
<evidence type="ECO:0000256" key="4">
    <source>
        <dbReference type="SAM" id="MobiDB-lite"/>
    </source>
</evidence>
<feature type="domain" description="HAMP" evidence="7">
    <location>
        <begin position="484"/>
        <end position="536"/>
    </location>
</feature>
<evidence type="ECO:0000256" key="1">
    <source>
        <dbReference type="ARBA" id="ARBA00022500"/>
    </source>
</evidence>
<dbReference type="CDD" id="cd11386">
    <property type="entry name" value="MCP_signal"/>
    <property type="match status" value="1"/>
</dbReference>
<feature type="domain" description="HAMP" evidence="7">
    <location>
        <begin position="370"/>
        <end position="423"/>
    </location>
</feature>
<dbReference type="EMBL" id="JAHUZE010000002">
    <property type="protein sequence ID" value="MBV7378774.1"/>
    <property type="molecule type" value="Genomic_DNA"/>
</dbReference>
<evidence type="ECO:0000256" key="2">
    <source>
        <dbReference type="ARBA" id="ARBA00029447"/>
    </source>
</evidence>
<dbReference type="Pfam" id="PF00672">
    <property type="entry name" value="HAMP"/>
    <property type="match status" value="1"/>
</dbReference>
<dbReference type="Pfam" id="PF00015">
    <property type="entry name" value="MCPsignal"/>
    <property type="match status" value="1"/>
</dbReference>
<sequence>MNKLLVWLGNLRIAIKLQMIMAGSGVLAVLALSTFGFTTARYNVLQEAQARLEASSQGPRFRLQDLLKQVDADLIAMTQQDGVVRALQEFSAAFQEFASPEETLQAVYIDDNPHPMGEKNALVSPGTGTTYDVVHARHHPGFDARLRQMGYYDIFLFDADGNLVYTVFKERDYATNLVTGEWRDTDLGRAFRTAIDRSESDPTTFLDFAPYEPSANAPAAFVSRPVFDRSGAKFGVLAIQMPIGKINAALETGGQGVDGARSYVTGADGLLRNDISGDGQDHILSTRIENPATLAAQAGDTGVVAFRDEEGRKVLGAFAPVEFLGTRWSVVTEQPKSAMLAHLRIMGIAFLVMGALVITGALVIARIFSNGISRPIAAVKDAMTAIGAGDYEQTLDVGDRGDEIGEMARQLVAMRDSLARARTERQQAEADKLEAAERERQRDLDEAERKRKAMAEELEQRERIRAEREAEEDRAALERERQAEELAQVVRNLAKSLKSMANGDLDVEISEFFAEEYKPLRLDFNEAVAGLRDIVAAISLSTNSINGNVAEISNAATELAKRTESSAASIAQTSETMRQMSGLVEQTTHGMGEVRDATRETADRTRASLKGVEETEAAMFEIERASDEIGKIIEVIDDIAFQTNLLALNAGVEAARAGEAGRGFAVVASEVRALAQRATESAGEINKLISNSRDQVKSGVALVRQNGTNLADITDGVMRIANQIDDLSEQAVEQKNGIEEVNIAMSQLDGATQHNAAMFEETTAATQALASLVGELFTLVGRFQGWGDGGHEMDMDVTRRIA</sequence>
<organism evidence="8 9">
    <name type="scientific">Maritimibacter dapengensis</name>
    <dbReference type="NCBI Taxonomy" id="2836868"/>
    <lineage>
        <taxon>Bacteria</taxon>
        <taxon>Pseudomonadati</taxon>
        <taxon>Pseudomonadota</taxon>
        <taxon>Alphaproteobacteria</taxon>
        <taxon>Rhodobacterales</taxon>
        <taxon>Roseobacteraceae</taxon>
        <taxon>Maritimibacter</taxon>
    </lineage>
</organism>
<dbReference type="CDD" id="cd06225">
    <property type="entry name" value="HAMP"/>
    <property type="match status" value="1"/>
</dbReference>
<gene>
    <name evidence="8" type="ORF">KJP28_07525</name>
</gene>
<dbReference type="PROSITE" id="PS50885">
    <property type="entry name" value="HAMP"/>
    <property type="match status" value="2"/>
</dbReference>
<dbReference type="SMART" id="SM00304">
    <property type="entry name" value="HAMP"/>
    <property type="match status" value="2"/>
</dbReference>
<dbReference type="InterPro" id="IPR051310">
    <property type="entry name" value="MCP_chemotaxis"/>
</dbReference>